<sequence length="185" mass="19914">MSAAMMAAAGANGSNATFPELSPGEKVTFAGTVIGAIAVVVVEFLIFLWVKSRFGKKNMSSNAPRSDALPSDAPPPYWSLHIDPPPPYSPPVGSMHVPFYQQAMGNYTRGDFSLAETSEMRGGFSPEETPYIRGDVSPEETPYMRGDVSPEETPDMRGCHIYEVQGYGGASGRAGYQVDAQQGRR</sequence>
<name>A0A9P4QKF3_9PLEO</name>
<gene>
    <name evidence="3" type="ORF">EJ04DRAFT_570490</name>
</gene>
<feature type="transmembrane region" description="Helical" evidence="2">
    <location>
        <begin position="29"/>
        <end position="50"/>
    </location>
</feature>
<dbReference type="Proteomes" id="UP000799444">
    <property type="component" value="Unassembled WGS sequence"/>
</dbReference>
<evidence type="ECO:0000313" key="4">
    <source>
        <dbReference type="Proteomes" id="UP000799444"/>
    </source>
</evidence>
<protein>
    <submittedName>
        <fullName evidence="3">Uncharacterized protein</fullName>
    </submittedName>
</protein>
<keyword evidence="2" id="KW-0812">Transmembrane</keyword>
<comment type="caution">
    <text evidence="3">The sequence shown here is derived from an EMBL/GenBank/DDBJ whole genome shotgun (WGS) entry which is preliminary data.</text>
</comment>
<evidence type="ECO:0000256" key="1">
    <source>
        <dbReference type="SAM" id="MobiDB-lite"/>
    </source>
</evidence>
<reference evidence="3" key="1">
    <citation type="journal article" date="2020" name="Stud. Mycol.">
        <title>101 Dothideomycetes genomes: a test case for predicting lifestyles and emergence of pathogens.</title>
        <authorList>
            <person name="Haridas S."/>
            <person name="Albert R."/>
            <person name="Binder M."/>
            <person name="Bloem J."/>
            <person name="Labutti K."/>
            <person name="Salamov A."/>
            <person name="Andreopoulos B."/>
            <person name="Baker S."/>
            <person name="Barry K."/>
            <person name="Bills G."/>
            <person name="Bluhm B."/>
            <person name="Cannon C."/>
            <person name="Castanera R."/>
            <person name="Culley D."/>
            <person name="Daum C."/>
            <person name="Ezra D."/>
            <person name="Gonzalez J."/>
            <person name="Henrissat B."/>
            <person name="Kuo A."/>
            <person name="Liang C."/>
            <person name="Lipzen A."/>
            <person name="Lutzoni F."/>
            <person name="Magnuson J."/>
            <person name="Mondo S."/>
            <person name="Nolan M."/>
            <person name="Ohm R."/>
            <person name="Pangilinan J."/>
            <person name="Park H.-J."/>
            <person name="Ramirez L."/>
            <person name="Alfaro M."/>
            <person name="Sun H."/>
            <person name="Tritt A."/>
            <person name="Yoshinaga Y."/>
            <person name="Zwiers L.-H."/>
            <person name="Turgeon B."/>
            <person name="Goodwin S."/>
            <person name="Spatafora J."/>
            <person name="Crous P."/>
            <person name="Grigoriev I."/>
        </authorList>
    </citation>
    <scope>NUCLEOTIDE SEQUENCE</scope>
    <source>
        <strain evidence="3">CBS 125425</strain>
    </source>
</reference>
<keyword evidence="2" id="KW-1133">Transmembrane helix</keyword>
<keyword evidence="2" id="KW-0472">Membrane</keyword>
<keyword evidence="4" id="KW-1185">Reference proteome</keyword>
<feature type="region of interest" description="Disordered" evidence="1">
    <location>
        <begin position="123"/>
        <end position="156"/>
    </location>
</feature>
<dbReference type="AlphaFoldDB" id="A0A9P4QKF3"/>
<organism evidence="3 4">
    <name type="scientific">Polyplosphaeria fusca</name>
    <dbReference type="NCBI Taxonomy" id="682080"/>
    <lineage>
        <taxon>Eukaryota</taxon>
        <taxon>Fungi</taxon>
        <taxon>Dikarya</taxon>
        <taxon>Ascomycota</taxon>
        <taxon>Pezizomycotina</taxon>
        <taxon>Dothideomycetes</taxon>
        <taxon>Pleosporomycetidae</taxon>
        <taxon>Pleosporales</taxon>
        <taxon>Tetraplosphaeriaceae</taxon>
        <taxon>Polyplosphaeria</taxon>
    </lineage>
</organism>
<evidence type="ECO:0000313" key="3">
    <source>
        <dbReference type="EMBL" id="KAF2727330.1"/>
    </source>
</evidence>
<accession>A0A9P4QKF3</accession>
<proteinExistence type="predicted"/>
<evidence type="ECO:0000256" key="2">
    <source>
        <dbReference type="SAM" id="Phobius"/>
    </source>
</evidence>
<dbReference type="EMBL" id="ML996339">
    <property type="protein sequence ID" value="KAF2727330.1"/>
    <property type="molecule type" value="Genomic_DNA"/>
</dbReference>